<dbReference type="KEGG" id="rsp:RSP_3000"/>
<sequence length="103" mass="11862">MKMEIRNKEAIAKALTDILDEVELHAANTDQAYETLNAKCSRALKLEEIRKAQREVLDCEDKLESLIREVRSDILFSIPDAVRGIEKAKEKHEKLLEELKAEK</sequence>
<evidence type="ECO:0000256" key="1">
    <source>
        <dbReference type="SAM" id="Coils"/>
    </source>
</evidence>
<evidence type="ECO:0000313" key="3">
    <source>
        <dbReference type="Proteomes" id="UP000002703"/>
    </source>
</evidence>
<reference evidence="3" key="1">
    <citation type="submission" date="2005-09" db="EMBL/GenBank/DDBJ databases">
        <title>Complete sequence of chromosome 1 of Rhodobacter sphaeroides 2.4.1.</title>
        <authorList>
            <person name="Copeland A."/>
            <person name="Lucas S."/>
            <person name="Lapidus A."/>
            <person name="Barry K."/>
            <person name="Detter J.C."/>
            <person name="Glavina T."/>
            <person name="Hammon N."/>
            <person name="Israni S."/>
            <person name="Pitluck S."/>
            <person name="Richardson P."/>
            <person name="Mackenzie C."/>
            <person name="Choudhary M."/>
            <person name="Larimer F."/>
            <person name="Hauser L.J."/>
            <person name="Land M."/>
            <person name="Donohue T.J."/>
            <person name="Kaplan S."/>
        </authorList>
    </citation>
    <scope>NUCLEOTIDE SEQUENCE [LARGE SCALE GENOMIC DNA]</scope>
    <source>
        <strain evidence="3">ATCC 17023 / DSM 158 / JCM 6121 / CCUG 31486 / LMG 2827 / NBRC 12203 / NCIMB 8253 / ATH 2.4.1.</strain>
    </source>
</reference>
<dbReference type="EMBL" id="CP000143">
    <property type="protein sequence ID" value="ABA79166.1"/>
    <property type="molecule type" value="Genomic_DNA"/>
</dbReference>
<proteinExistence type="predicted"/>
<dbReference type="EnsemblBacteria" id="ABA79166">
    <property type="protein sequence ID" value="ABA79166"/>
    <property type="gene ID" value="RSP_3000"/>
</dbReference>
<protein>
    <submittedName>
        <fullName evidence="2">Uncharacterized protein</fullName>
    </submittedName>
</protein>
<organism evidence="2 3">
    <name type="scientific">Cereibacter sphaeroides (strain ATCC 17023 / DSM 158 / JCM 6121 / CCUG 31486 / LMG 2827 / NBRC 12203 / NCIMB 8253 / ATH 2.4.1.)</name>
    <name type="common">Rhodobacter sphaeroides</name>
    <dbReference type="NCBI Taxonomy" id="272943"/>
    <lineage>
        <taxon>Bacteria</taxon>
        <taxon>Pseudomonadati</taxon>
        <taxon>Pseudomonadota</taxon>
        <taxon>Alphaproteobacteria</taxon>
        <taxon>Rhodobacterales</taxon>
        <taxon>Paracoccaceae</taxon>
        <taxon>Cereibacter</taxon>
    </lineage>
</organism>
<gene>
    <name evidence="2" type="ORF">RSP_3000</name>
</gene>
<keyword evidence="1" id="KW-0175">Coiled coil</keyword>
<feature type="coiled-coil region" evidence="1">
    <location>
        <begin position="49"/>
        <end position="102"/>
    </location>
</feature>
<dbReference type="AlphaFoldDB" id="Q3J218"/>
<dbReference type="RefSeq" id="WP_011337915.1">
    <property type="nucleotide sequence ID" value="NZ_CP030271.1"/>
</dbReference>
<evidence type="ECO:0000313" key="2">
    <source>
        <dbReference type="EMBL" id="ABA79166.1"/>
    </source>
</evidence>
<dbReference type="Proteomes" id="UP000002703">
    <property type="component" value="Chromosome 1"/>
</dbReference>
<keyword evidence="3" id="KW-1185">Reference proteome</keyword>
<name>Q3J218_CERS4</name>
<accession>Q3J218</accession>
<dbReference type="STRING" id="272943.RSP_3000"/>